<gene>
    <name evidence="8" type="ORF">CLTHE_23150</name>
</gene>
<feature type="transmembrane region" description="Helical" evidence="6">
    <location>
        <begin position="333"/>
        <end position="356"/>
    </location>
</feature>
<dbReference type="InterPro" id="IPR020846">
    <property type="entry name" value="MFS_dom"/>
</dbReference>
<evidence type="ECO:0000256" key="3">
    <source>
        <dbReference type="ARBA" id="ARBA00022692"/>
    </source>
</evidence>
<protein>
    <submittedName>
        <fullName evidence="8">Enterobactin exporter EntS</fullName>
    </submittedName>
</protein>
<feature type="transmembrane region" description="Helical" evidence="6">
    <location>
        <begin position="274"/>
        <end position="291"/>
    </location>
</feature>
<feature type="transmembrane region" description="Helical" evidence="6">
    <location>
        <begin position="297"/>
        <end position="321"/>
    </location>
</feature>
<accession>A0A1V4SUD1</accession>
<feature type="transmembrane region" description="Helical" evidence="6">
    <location>
        <begin position="245"/>
        <end position="267"/>
    </location>
</feature>
<dbReference type="Proteomes" id="UP000191448">
    <property type="component" value="Unassembled WGS sequence"/>
</dbReference>
<evidence type="ECO:0000256" key="2">
    <source>
        <dbReference type="ARBA" id="ARBA00022448"/>
    </source>
</evidence>
<keyword evidence="2" id="KW-0813">Transport</keyword>
<dbReference type="RefSeq" id="WP_080023562.1">
    <property type="nucleotide sequence ID" value="NZ_LTAY01000059.1"/>
</dbReference>
<organism evidence="8 9">
    <name type="scientific">Clostridium thermobutyricum DSM 4928</name>
    <dbReference type="NCBI Taxonomy" id="1121339"/>
    <lineage>
        <taxon>Bacteria</taxon>
        <taxon>Bacillati</taxon>
        <taxon>Bacillota</taxon>
        <taxon>Clostridia</taxon>
        <taxon>Eubacteriales</taxon>
        <taxon>Clostridiaceae</taxon>
        <taxon>Clostridium</taxon>
    </lineage>
</organism>
<evidence type="ECO:0000313" key="8">
    <source>
        <dbReference type="EMBL" id="OPX47076.1"/>
    </source>
</evidence>
<keyword evidence="5 6" id="KW-0472">Membrane</keyword>
<dbReference type="GO" id="GO:0022857">
    <property type="term" value="F:transmembrane transporter activity"/>
    <property type="evidence" value="ECO:0007669"/>
    <property type="project" value="InterPro"/>
</dbReference>
<evidence type="ECO:0000259" key="7">
    <source>
        <dbReference type="PROSITE" id="PS50850"/>
    </source>
</evidence>
<dbReference type="Gene3D" id="1.20.1250.20">
    <property type="entry name" value="MFS general substrate transporter like domains"/>
    <property type="match status" value="2"/>
</dbReference>
<feature type="transmembrane region" description="Helical" evidence="6">
    <location>
        <begin position="207"/>
        <end position="233"/>
    </location>
</feature>
<name>A0A1V4SUD1_9CLOT</name>
<dbReference type="PANTHER" id="PTHR23528">
    <property type="match status" value="1"/>
</dbReference>
<feature type="domain" description="Major facilitator superfamily (MFS) profile" evidence="7">
    <location>
        <begin position="208"/>
        <end position="388"/>
    </location>
</feature>
<dbReference type="Pfam" id="PF07690">
    <property type="entry name" value="MFS_1"/>
    <property type="match status" value="1"/>
</dbReference>
<keyword evidence="4 6" id="KW-1133">Transmembrane helix</keyword>
<comment type="caution">
    <text evidence="8">The sequence shown here is derived from an EMBL/GenBank/DDBJ whole genome shotgun (WGS) entry which is preliminary data.</text>
</comment>
<dbReference type="InterPro" id="IPR011701">
    <property type="entry name" value="MFS"/>
</dbReference>
<feature type="transmembrane region" description="Helical" evidence="6">
    <location>
        <begin position="45"/>
        <end position="66"/>
    </location>
</feature>
<feature type="transmembrane region" description="Helical" evidence="6">
    <location>
        <begin position="362"/>
        <end position="382"/>
    </location>
</feature>
<reference evidence="8 9" key="1">
    <citation type="submission" date="2016-02" db="EMBL/GenBank/DDBJ databases">
        <title>Genome sequence of Clostridium thermobutyricum DSM 4928.</title>
        <authorList>
            <person name="Poehlein A."/>
            <person name="Daniel R."/>
        </authorList>
    </citation>
    <scope>NUCLEOTIDE SEQUENCE [LARGE SCALE GENOMIC DNA]</scope>
    <source>
        <strain evidence="8 9">DSM 4928</strain>
    </source>
</reference>
<feature type="transmembrane region" description="Helical" evidence="6">
    <location>
        <begin position="102"/>
        <end position="122"/>
    </location>
</feature>
<dbReference type="SUPFAM" id="SSF103473">
    <property type="entry name" value="MFS general substrate transporter"/>
    <property type="match status" value="1"/>
</dbReference>
<dbReference type="OrthoDB" id="7584869at2"/>
<feature type="transmembrane region" description="Helical" evidence="6">
    <location>
        <begin position="143"/>
        <end position="162"/>
    </location>
</feature>
<evidence type="ECO:0000313" key="9">
    <source>
        <dbReference type="Proteomes" id="UP000191448"/>
    </source>
</evidence>
<dbReference type="PROSITE" id="PS50850">
    <property type="entry name" value="MFS"/>
    <property type="match status" value="1"/>
</dbReference>
<sequence>MKKRSMYMPILMAIPSFGLGFMWNMKSTLLPLLVKTVTPSDFKLGLIAALCSFTGIFFPYIGGVLSDKKRFKMGKRKPWALLGGIIGGVFVFLLGFSKSYIEMLICVFVAWSSFNFFQGAYYSWMPESVEPNQVGSVNGLGKLFYSFGGLLFYLFAVILFNINHKLPFILIAILALLPILFICYLVKEKDTEATTPPKLNLDFLKNLPAMKVFLTGSCFYFAYGIITPFWIPYYEKRDHFSGTEISFALTALTLVGMILSVFIGMLCDKWRKDRVFLICCIVYGIAFIIGWDVTKLYMLWIFAIISGIAFIMFQVAYYSLVPEIAPKGHIGEYMGVNNIFICIPQIISSIVGGILLNNNDGVIIFPIAIIMMIIGSIIIATYKKPKFA</sequence>
<keyword evidence="3 6" id="KW-0812">Transmembrane</keyword>
<feature type="transmembrane region" description="Helical" evidence="6">
    <location>
        <begin position="7"/>
        <end position="25"/>
    </location>
</feature>
<comment type="subcellular location">
    <subcellularLocation>
        <location evidence="1">Cell membrane</location>
        <topology evidence="1">Multi-pass membrane protein</topology>
    </subcellularLocation>
</comment>
<evidence type="ECO:0000256" key="5">
    <source>
        <dbReference type="ARBA" id="ARBA00023136"/>
    </source>
</evidence>
<feature type="transmembrane region" description="Helical" evidence="6">
    <location>
        <begin position="168"/>
        <end position="186"/>
    </location>
</feature>
<evidence type="ECO:0000256" key="4">
    <source>
        <dbReference type="ARBA" id="ARBA00022989"/>
    </source>
</evidence>
<dbReference type="EMBL" id="LTAY01000059">
    <property type="protein sequence ID" value="OPX47076.1"/>
    <property type="molecule type" value="Genomic_DNA"/>
</dbReference>
<evidence type="ECO:0000256" key="1">
    <source>
        <dbReference type="ARBA" id="ARBA00004651"/>
    </source>
</evidence>
<feature type="transmembrane region" description="Helical" evidence="6">
    <location>
        <begin position="78"/>
        <end position="96"/>
    </location>
</feature>
<dbReference type="InterPro" id="IPR036259">
    <property type="entry name" value="MFS_trans_sf"/>
</dbReference>
<proteinExistence type="predicted"/>
<evidence type="ECO:0000256" key="6">
    <source>
        <dbReference type="SAM" id="Phobius"/>
    </source>
</evidence>
<dbReference type="AlphaFoldDB" id="A0A1V4SUD1"/>
<dbReference type="PANTHER" id="PTHR23528:SF1">
    <property type="entry name" value="MAJOR FACILITATOR SUPERFAMILY (MFS) PROFILE DOMAIN-CONTAINING PROTEIN"/>
    <property type="match status" value="1"/>
</dbReference>
<dbReference type="GO" id="GO:0005886">
    <property type="term" value="C:plasma membrane"/>
    <property type="evidence" value="ECO:0007669"/>
    <property type="project" value="UniProtKB-SubCell"/>
</dbReference>